<proteinExistence type="predicted"/>
<sequence>MRTTLGICEKKRRYRTEREALAVTLAAGVTLRPYRCELCRQYHLTSRTKGKRIPRPGN</sequence>
<dbReference type="Proteomes" id="UP001138757">
    <property type="component" value="Unassembled WGS sequence"/>
</dbReference>
<name>A0A9X1DA46_9SPHN</name>
<gene>
    <name evidence="1" type="ORF">KK488_04490</name>
</gene>
<dbReference type="EMBL" id="JAHGAW010000003">
    <property type="protein sequence ID" value="MBT2186199.1"/>
    <property type="molecule type" value="Genomic_DNA"/>
</dbReference>
<dbReference type="RefSeq" id="WP_214621962.1">
    <property type="nucleotide sequence ID" value="NZ_JAHGAW010000003.1"/>
</dbReference>
<evidence type="ECO:0000313" key="1">
    <source>
        <dbReference type="EMBL" id="MBT2186199.1"/>
    </source>
</evidence>
<comment type="caution">
    <text evidence="1">The sequence shown here is derived from an EMBL/GenBank/DDBJ whole genome shotgun (WGS) entry which is preliminary data.</text>
</comment>
<reference evidence="1" key="1">
    <citation type="submission" date="2021-05" db="EMBL/GenBank/DDBJ databases">
        <title>Genome of Sphingobium sp. strain.</title>
        <authorList>
            <person name="Fan R."/>
        </authorList>
    </citation>
    <scope>NUCLEOTIDE SEQUENCE</scope>
    <source>
        <strain evidence="1">H33</strain>
    </source>
</reference>
<dbReference type="AlphaFoldDB" id="A0A9X1DA46"/>
<evidence type="ECO:0000313" key="2">
    <source>
        <dbReference type="Proteomes" id="UP001138757"/>
    </source>
</evidence>
<organism evidence="1 2">
    <name type="scientific">Sphingobium nicotianae</name>
    <dbReference type="NCBI Taxonomy" id="2782607"/>
    <lineage>
        <taxon>Bacteria</taxon>
        <taxon>Pseudomonadati</taxon>
        <taxon>Pseudomonadota</taxon>
        <taxon>Alphaproteobacteria</taxon>
        <taxon>Sphingomonadales</taxon>
        <taxon>Sphingomonadaceae</taxon>
        <taxon>Sphingobium</taxon>
    </lineage>
</organism>
<protein>
    <submittedName>
        <fullName evidence="1">Uncharacterized protein</fullName>
    </submittedName>
</protein>
<keyword evidence="2" id="KW-1185">Reference proteome</keyword>
<accession>A0A9X1DA46</accession>